<protein>
    <recommendedName>
        <fullName evidence="1">Retrotransposon gag domain-containing protein</fullName>
    </recommendedName>
</protein>
<proteinExistence type="predicted"/>
<keyword evidence="3" id="KW-1185">Reference proteome</keyword>
<dbReference type="PANTHER" id="PTHR33223:SF3">
    <property type="match status" value="1"/>
</dbReference>
<feature type="domain" description="Retrotransposon gag" evidence="1">
    <location>
        <begin position="18"/>
        <end position="82"/>
    </location>
</feature>
<reference evidence="2 3" key="1">
    <citation type="submission" date="2024-08" db="EMBL/GenBank/DDBJ databases">
        <title>Insights into the chromosomal genome structure of Flemingia macrophylla.</title>
        <authorList>
            <person name="Ding Y."/>
            <person name="Zhao Y."/>
            <person name="Bi W."/>
            <person name="Wu M."/>
            <person name="Zhao G."/>
            <person name="Gong Y."/>
            <person name="Li W."/>
            <person name="Zhang P."/>
        </authorList>
    </citation>
    <scope>NUCLEOTIDE SEQUENCE [LARGE SCALE GENOMIC DNA]</scope>
    <source>
        <strain evidence="2">DYQJB</strain>
        <tissue evidence="2">Leaf</tissue>
    </source>
</reference>
<dbReference type="Proteomes" id="UP001603857">
    <property type="component" value="Unassembled WGS sequence"/>
</dbReference>
<evidence type="ECO:0000313" key="3">
    <source>
        <dbReference type="Proteomes" id="UP001603857"/>
    </source>
</evidence>
<comment type="caution">
    <text evidence="2">The sequence shown here is derived from an EMBL/GenBank/DDBJ whole genome shotgun (WGS) entry which is preliminary data.</text>
</comment>
<name>A0ABD1MDD0_9FABA</name>
<evidence type="ECO:0000313" key="2">
    <source>
        <dbReference type="EMBL" id="KAL2333807.1"/>
    </source>
</evidence>
<accession>A0ABD1MDD0</accession>
<dbReference type="EMBL" id="JBGMDY010000005">
    <property type="protein sequence ID" value="KAL2333807.1"/>
    <property type="molecule type" value="Genomic_DNA"/>
</dbReference>
<dbReference type="InterPro" id="IPR005162">
    <property type="entry name" value="Retrotrans_gag_dom"/>
</dbReference>
<dbReference type="Pfam" id="PF03732">
    <property type="entry name" value="Retrotrans_gag"/>
    <property type="match status" value="1"/>
</dbReference>
<gene>
    <name evidence="2" type="ORF">Fmac_015020</name>
</gene>
<dbReference type="PANTHER" id="PTHR33223">
    <property type="entry name" value="CCHC-TYPE DOMAIN-CONTAINING PROTEIN"/>
    <property type="match status" value="1"/>
</dbReference>
<sequence length="130" mass="15075">MVLPKIGFICNQLQLTQNEMKRRFLENFFPASRTRKDISGIRQLQGESLYEYWERFNKLCSTCPNHQINGQLLIQYFYEGLMPMERSMIDVASGGALMDKTPGATRYLISNMAENSQQFSSRKCTNEVCQ</sequence>
<organism evidence="2 3">
    <name type="scientific">Flemingia macrophylla</name>
    <dbReference type="NCBI Taxonomy" id="520843"/>
    <lineage>
        <taxon>Eukaryota</taxon>
        <taxon>Viridiplantae</taxon>
        <taxon>Streptophyta</taxon>
        <taxon>Embryophyta</taxon>
        <taxon>Tracheophyta</taxon>
        <taxon>Spermatophyta</taxon>
        <taxon>Magnoliopsida</taxon>
        <taxon>eudicotyledons</taxon>
        <taxon>Gunneridae</taxon>
        <taxon>Pentapetalae</taxon>
        <taxon>rosids</taxon>
        <taxon>fabids</taxon>
        <taxon>Fabales</taxon>
        <taxon>Fabaceae</taxon>
        <taxon>Papilionoideae</taxon>
        <taxon>50 kb inversion clade</taxon>
        <taxon>NPAAA clade</taxon>
        <taxon>indigoferoid/millettioid clade</taxon>
        <taxon>Phaseoleae</taxon>
        <taxon>Flemingia</taxon>
    </lineage>
</organism>
<dbReference type="AlphaFoldDB" id="A0ABD1MDD0"/>
<evidence type="ECO:0000259" key="1">
    <source>
        <dbReference type="Pfam" id="PF03732"/>
    </source>
</evidence>